<feature type="coiled-coil region" evidence="1">
    <location>
        <begin position="45"/>
        <end position="100"/>
    </location>
</feature>
<dbReference type="PANTHER" id="PTHR33734">
    <property type="entry name" value="LYSM DOMAIN-CONTAINING GPI-ANCHORED PROTEIN 2"/>
    <property type="match status" value="1"/>
</dbReference>
<dbReference type="InterPro" id="IPR036779">
    <property type="entry name" value="LysM_dom_sf"/>
</dbReference>
<dbReference type="PROSITE" id="PS51782">
    <property type="entry name" value="LYSM"/>
    <property type="match status" value="1"/>
</dbReference>
<keyword evidence="1" id="KW-0175">Coiled coil</keyword>
<evidence type="ECO:0000313" key="3">
    <source>
        <dbReference type="EMBL" id="SPP65325.1"/>
    </source>
</evidence>
<dbReference type="Pfam" id="PF01476">
    <property type="entry name" value="LysM"/>
    <property type="match status" value="1"/>
</dbReference>
<dbReference type="EMBL" id="OUNR01000016">
    <property type="protein sequence ID" value="SPP65325.1"/>
    <property type="molecule type" value="Genomic_DNA"/>
</dbReference>
<proteinExistence type="predicted"/>
<dbReference type="GO" id="GO:0008932">
    <property type="term" value="F:lytic endotransglycosylase activity"/>
    <property type="evidence" value="ECO:0007669"/>
    <property type="project" value="TreeGrafter"/>
</dbReference>
<dbReference type="CDD" id="cd00118">
    <property type="entry name" value="LysM"/>
    <property type="match status" value="1"/>
</dbReference>
<gene>
    <name evidence="3" type="ORF">NITLEN_30239</name>
</gene>
<evidence type="ECO:0000256" key="1">
    <source>
        <dbReference type="SAM" id="Coils"/>
    </source>
</evidence>
<dbReference type="Gene3D" id="3.10.350.10">
    <property type="entry name" value="LysM domain"/>
    <property type="match status" value="1"/>
</dbReference>
<dbReference type="PANTHER" id="PTHR33734:SF22">
    <property type="entry name" value="MEMBRANE-BOUND LYTIC MUREIN TRANSGLYCOSYLASE D"/>
    <property type="match status" value="1"/>
</dbReference>
<dbReference type="InterPro" id="IPR018392">
    <property type="entry name" value="LysM"/>
</dbReference>
<evidence type="ECO:0000313" key="4">
    <source>
        <dbReference type="Proteomes" id="UP000248168"/>
    </source>
</evidence>
<keyword evidence="4" id="KW-1185">Reference proteome</keyword>
<dbReference type="SUPFAM" id="SSF54106">
    <property type="entry name" value="LysM domain"/>
    <property type="match status" value="1"/>
</dbReference>
<name>A0A330L674_9BACT</name>
<dbReference type="SMART" id="SM00257">
    <property type="entry name" value="LysM"/>
    <property type="match status" value="1"/>
</dbReference>
<dbReference type="Proteomes" id="UP000248168">
    <property type="component" value="Unassembled WGS sequence"/>
</dbReference>
<protein>
    <recommendedName>
        <fullName evidence="2">LysM domain-containing protein</fullName>
    </recommendedName>
</protein>
<dbReference type="InParanoid" id="A0A330L674"/>
<evidence type="ECO:0000259" key="2">
    <source>
        <dbReference type="PROSITE" id="PS51782"/>
    </source>
</evidence>
<reference evidence="4" key="1">
    <citation type="submission" date="2018-04" db="EMBL/GenBank/DDBJ databases">
        <authorList>
            <person name="Lucker S."/>
            <person name="Sakoula D."/>
        </authorList>
    </citation>
    <scope>NUCLEOTIDE SEQUENCE [LARGE SCALE GENOMIC DNA]</scope>
</reference>
<feature type="domain" description="LysM" evidence="2">
    <location>
        <begin position="165"/>
        <end position="208"/>
    </location>
</feature>
<organism evidence="3 4">
    <name type="scientific">Nitrospira lenta</name>
    <dbReference type="NCBI Taxonomy" id="1436998"/>
    <lineage>
        <taxon>Bacteria</taxon>
        <taxon>Pseudomonadati</taxon>
        <taxon>Nitrospirota</taxon>
        <taxon>Nitrospiria</taxon>
        <taxon>Nitrospirales</taxon>
        <taxon>Nitrospiraceae</taxon>
        <taxon>Nitrospira</taxon>
    </lineage>
</organism>
<accession>A0A330L674</accession>
<dbReference type="AlphaFoldDB" id="A0A330L674"/>
<sequence length="211" mass="23506">MNQTYKMVGSGVLVLCGTLLLNGCVVLEEKYNAEKARSLNFQRLLAQEEKRTAELDSEAKRTKKELVEFEARNRELAAQVQSAREQMGRLQEETEAVKESAMLERKAMLDMRKSVPSAAAKSKKVDELAALSRETEALLKDSTKEMADLLPRAEATKPGVKAGATIHVVKPGETLFRVSRLYGVSIDKLKKWNKLPDDIIEVGQKLTVGME</sequence>